<dbReference type="Pfam" id="PF02517">
    <property type="entry name" value="Rce1-like"/>
    <property type="match status" value="1"/>
</dbReference>
<dbReference type="GO" id="GO:0080120">
    <property type="term" value="P:CAAX-box protein maturation"/>
    <property type="evidence" value="ECO:0007669"/>
    <property type="project" value="UniProtKB-ARBA"/>
</dbReference>
<feature type="region of interest" description="Disordered" evidence="1">
    <location>
        <begin position="33"/>
        <end position="65"/>
    </location>
</feature>
<reference evidence="3 4" key="1">
    <citation type="journal article" date="2017" name="Mol. Biol. Evol.">
        <title>The 4-celled Tetrabaena socialis nuclear genome reveals the essential components for genetic control of cell number at the origin of multicellularity in the volvocine lineage.</title>
        <authorList>
            <person name="Featherston J."/>
            <person name="Arakaki Y."/>
            <person name="Hanschen E.R."/>
            <person name="Ferris P.J."/>
            <person name="Michod R.E."/>
            <person name="Olson B.J.S.C."/>
            <person name="Nozaki H."/>
            <person name="Durand P.M."/>
        </authorList>
    </citation>
    <scope>NUCLEOTIDE SEQUENCE [LARGE SCALE GENOMIC DNA]</scope>
    <source>
        <strain evidence="3 4">NIES-571</strain>
    </source>
</reference>
<dbReference type="InterPro" id="IPR003675">
    <property type="entry name" value="Rce1/LyrA-like_dom"/>
</dbReference>
<name>A0A2J7ZZ39_9CHLO</name>
<evidence type="ECO:0000256" key="1">
    <source>
        <dbReference type="SAM" id="MobiDB-lite"/>
    </source>
</evidence>
<feature type="domain" description="CAAX prenyl protease 2/Lysostaphin resistance protein A-like" evidence="2">
    <location>
        <begin position="252"/>
        <end position="324"/>
    </location>
</feature>
<evidence type="ECO:0000259" key="2">
    <source>
        <dbReference type="Pfam" id="PF02517"/>
    </source>
</evidence>
<keyword evidence="4" id="KW-1185">Reference proteome</keyword>
<dbReference type="Proteomes" id="UP000236333">
    <property type="component" value="Unassembled WGS sequence"/>
</dbReference>
<comment type="caution">
    <text evidence="3">The sequence shown here is derived from an EMBL/GenBank/DDBJ whole genome shotgun (WGS) entry which is preliminary data.</text>
</comment>
<accession>A0A2J7ZZ39</accession>
<evidence type="ECO:0000313" key="3">
    <source>
        <dbReference type="EMBL" id="PNH05537.1"/>
    </source>
</evidence>
<dbReference type="EMBL" id="PGGS01000298">
    <property type="protein sequence ID" value="PNH05537.1"/>
    <property type="molecule type" value="Genomic_DNA"/>
</dbReference>
<dbReference type="GO" id="GO:0004175">
    <property type="term" value="F:endopeptidase activity"/>
    <property type="evidence" value="ECO:0007669"/>
    <property type="project" value="UniProtKB-ARBA"/>
</dbReference>
<dbReference type="AlphaFoldDB" id="A0A2J7ZZ39"/>
<sequence length="457" mass="46777">MAALRALAVAPHPVPRRLSVCAPAARRVRPLEHHAARAAPPHAQLEPEAAAAKQAPATEADSRAPPSCLAALPVTPLQQLPQRTAISRRDPLGPLAPFPAVLLTVQAVCLNTVAGLSAMPLACAVAGGCSTGEAIHAPVPAVGALLAAAAAQAAGTWWLVGTELEVQQQREGRGQEPRPLDVLAGCRWTPDAFAMGAATAVVACCSVACCSIVLGLLATSTPVDVGNTQALSQSLHVSTAGDGVSALLLSSLVLSECVLTPLSEELLFREVLFRSLLAPNGTKRGGWGGPLVCQAAVFACYHFSASEWLPQFALGLALGAARSAAGGAVRTHGGRRRLCPSAAPDTIEWNAGGWEVVDKSMSPEARSEPSWAAALTFGPEGCSARVEAASLTRWGGLGMAAGIMLDLGSEGVSERAQAGALTEAGMMENGGGATVRCEDLWGQRRARAHQGAASAWA</sequence>
<evidence type="ECO:0000313" key="4">
    <source>
        <dbReference type="Proteomes" id="UP000236333"/>
    </source>
</evidence>
<gene>
    <name evidence="3" type="ORF">TSOC_008193</name>
</gene>
<protein>
    <recommendedName>
        <fullName evidence="2">CAAX prenyl protease 2/Lysostaphin resistance protein A-like domain-containing protein</fullName>
    </recommendedName>
</protein>
<proteinExistence type="predicted"/>
<organism evidence="3 4">
    <name type="scientific">Tetrabaena socialis</name>
    <dbReference type="NCBI Taxonomy" id="47790"/>
    <lineage>
        <taxon>Eukaryota</taxon>
        <taxon>Viridiplantae</taxon>
        <taxon>Chlorophyta</taxon>
        <taxon>core chlorophytes</taxon>
        <taxon>Chlorophyceae</taxon>
        <taxon>CS clade</taxon>
        <taxon>Chlamydomonadales</taxon>
        <taxon>Tetrabaenaceae</taxon>
        <taxon>Tetrabaena</taxon>
    </lineage>
</organism>
<feature type="compositionally biased region" description="Low complexity" evidence="1">
    <location>
        <begin position="37"/>
        <end position="59"/>
    </location>
</feature>